<gene>
    <name evidence="1" type="ORF">PDESU_06093</name>
</gene>
<name>A0A6C2UD62_PONDE</name>
<proteinExistence type="predicted"/>
<evidence type="ECO:0000313" key="2">
    <source>
        <dbReference type="Proteomes" id="UP000366872"/>
    </source>
</evidence>
<evidence type="ECO:0000313" key="1">
    <source>
        <dbReference type="EMBL" id="VGO17497.1"/>
    </source>
</evidence>
<dbReference type="EMBL" id="CAAHFG010000004">
    <property type="protein sequence ID" value="VGO17497.1"/>
    <property type="molecule type" value="Genomic_DNA"/>
</dbReference>
<accession>A0A6C2UD62</accession>
<reference evidence="1 2" key="1">
    <citation type="submission" date="2019-04" db="EMBL/GenBank/DDBJ databases">
        <authorList>
            <person name="Van Vliet M D."/>
        </authorList>
    </citation>
    <scope>NUCLEOTIDE SEQUENCE [LARGE SCALE GENOMIC DNA]</scope>
    <source>
        <strain evidence="1 2">F1</strain>
    </source>
</reference>
<dbReference type="Proteomes" id="UP000366872">
    <property type="component" value="Unassembled WGS sequence"/>
</dbReference>
<keyword evidence="2" id="KW-1185">Reference proteome</keyword>
<sequence>MIVYDDYIPVPEIFWSFETGKPISHCSLCHRELMEPGTNYVIEKAFQDGETLFEHAICLQCHFQCLENLSEESTRRIRSYFAENVDLEHRPAQLLEKFGTRHERWLGHCMVKGYPPEECGEYQIYGFCIDQDLIFNGAPYMISGEAVDEILGLLSSETLGALGDISDRLFGIGSPKDLLVF</sequence>
<protein>
    <submittedName>
        <fullName evidence="1">Uncharacterized protein</fullName>
    </submittedName>
</protein>
<organism evidence="1 2">
    <name type="scientific">Pontiella desulfatans</name>
    <dbReference type="NCBI Taxonomy" id="2750659"/>
    <lineage>
        <taxon>Bacteria</taxon>
        <taxon>Pseudomonadati</taxon>
        <taxon>Kiritimatiellota</taxon>
        <taxon>Kiritimatiellia</taxon>
        <taxon>Kiritimatiellales</taxon>
        <taxon>Pontiellaceae</taxon>
        <taxon>Pontiella</taxon>
    </lineage>
</organism>
<dbReference type="AlphaFoldDB" id="A0A6C2UD62"/>